<dbReference type="PANTHER" id="PTHR43806">
    <property type="entry name" value="PEPTIDASE S8"/>
    <property type="match status" value="1"/>
</dbReference>
<dbReference type="PROSITE" id="PS51892">
    <property type="entry name" value="SUBTILASE"/>
    <property type="match status" value="1"/>
</dbReference>
<comment type="similarity">
    <text evidence="1 6">Belongs to the peptidase S8 family.</text>
</comment>
<dbReference type="GO" id="GO:0004252">
    <property type="term" value="F:serine-type endopeptidase activity"/>
    <property type="evidence" value="ECO:0007669"/>
    <property type="project" value="UniProtKB-UniRule"/>
</dbReference>
<keyword evidence="3 6" id="KW-0378">Hydrolase</keyword>
<dbReference type="PROSITE" id="PS00138">
    <property type="entry name" value="SUBTILASE_SER"/>
    <property type="match status" value="1"/>
</dbReference>
<keyword evidence="4 6" id="KW-0720">Serine protease</keyword>
<dbReference type="SUPFAM" id="SSF52743">
    <property type="entry name" value="Subtilisin-like"/>
    <property type="match status" value="1"/>
</dbReference>
<reference evidence="8 9" key="1">
    <citation type="submission" date="2017-07" db="EMBL/GenBank/DDBJ databases">
        <title>Fictibacillus sp. nov. GDSW-R2A3 Genome sequencing and assembly.</title>
        <authorList>
            <person name="Mayilraj S."/>
        </authorList>
    </citation>
    <scope>NUCLEOTIDE SEQUENCE [LARGE SCALE GENOMIC DNA]</scope>
    <source>
        <strain evidence="8 9">GDSW-R2A3</strain>
    </source>
</reference>
<sequence length="454" mass="47501">MVPLQQPDSAAGEEMMVMIDERLLMKLEENSAAEAIVTFDEVLPFSEKAELLKKAGIDGGVLLKSLPMAGVFVTKSELKSLSELTAVRSVYYNAPLAYDNNDATDLTGVDKTRVDNEYRSANGGLPVSGKGIGVVINDSGVDGTHKDHKLGENLIQNVTGQINLHGLSEFLPVQYAENVPSTDNSSGHGTHVAGIVGGTGAMSAGKYEGVAPGASLIGYGSGAAVAIIDTLGGFDYALTHQAQYGIRIITNSWGDTGDMGTPFDPENPVNVATKALYDRNILTVFSAGNSGPTADTITGNYKKAPWVVTVAAGDKAGRLADFSSRGKAGGRGTAFVSGNEWLWKDEPVLTAPGKDIVSTRTVSPVGVLSSAKDIQTIDTAYVPYYTTLSGTSMAAPHAAGVAALMLDANPYLSTQEIRQLLIDSATPMEGYSPFETGAGYINAYKAVGMALFGK</sequence>
<dbReference type="Gene3D" id="3.40.50.200">
    <property type="entry name" value="Peptidase S8/S53 domain"/>
    <property type="match status" value="1"/>
</dbReference>
<evidence type="ECO:0000256" key="1">
    <source>
        <dbReference type="ARBA" id="ARBA00011073"/>
    </source>
</evidence>
<feature type="active site" description="Charge relay system" evidence="5 6">
    <location>
        <position position="138"/>
    </location>
</feature>
<evidence type="ECO:0000313" key="8">
    <source>
        <dbReference type="EMBL" id="OYD59820.1"/>
    </source>
</evidence>
<organism evidence="8 9">
    <name type="scientific">Fictibacillus aquaticus</name>
    <dbReference type="NCBI Taxonomy" id="2021314"/>
    <lineage>
        <taxon>Bacteria</taxon>
        <taxon>Bacillati</taxon>
        <taxon>Bacillota</taxon>
        <taxon>Bacilli</taxon>
        <taxon>Bacillales</taxon>
        <taxon>Fictibacillaceae</taxon>
        <taxon>Fictibacillus</taxon>
    </lineage>
</organism>
<dbReference type="Proteomes" id="UP000215059">
    <property type="component" value="Unassembled WGS sequence"/>
</dbReference>
<evidence type="ECO:0000256" key="6">
    <source>
        <dbReference type="PROSITE-ProRule" id="PRU01240"/>
    </source>
</evidence>
<feature type="active site" description="Charge relay system" evidence="5 6">
    <location>
        <position position="392"/>
    </location>
</feature>
<dbReference type="PROSITE" id="PS00137">
    <property type="entry name" value="SUBTILASE_HIS"/>
    <property type="match status" value="1"/>
</dbReference>
<accession>A0A235FEK4</accession>
<dbReference type="InterPro" id="IPR000209">
    <property type="entry name" value="Peptidase_S8/S53_dom"/>
</dbReference>
<dbReference type="Pfam" id="PF00082">
    <property type="entry name" value="Peptidase_S8"/>
    <property type="match status" value="1"/>
</dbReference>
<evidence type="ECO:0000256" key="4">
    <source>
        <dbReference type="ARBA" id="ARBA00022825"/>
    </source>
</evidence>
<keyword evidence="9" id="KW-1185">Reference proteome</keyword>
<dbReference type="OrthoDB" id="9798386at2"/>
<dbReference type="InterPro" id="IPR022398">
    <property type="entry name" value="Peptidase_S8_His-AS"/>
</dbReference>
<dbReference type="PANTHER" id="PTHR43806:SF65">
    <property type="entry name" value="SERINE PROTEASE APRX"/>
    <property type="match status" value="1"/>
</dbReference>
<evidence type="ECO:0000256" key="3">
    <source>
        <dbReference type="ARBA" id="ARBA00022801"/>
    </source>
</evidence>
<evidence type="ECO:0000313" key="9">
    <source>
        <dbReference type="Proteomes" id="UP000215059"/>
    </source>
</evidence>
<dbReference type="InterPro" id="IPR015500">
    <property type="entry name" value="Peptidase_S8_subtilisin-rel"/>
</dbReference>
<dbReference type="AlphaFoldDB" id="A0A235FEK4"/>
<proteinExistence type="inferred from homology"/>
<dbReference type="PRINTS" id="PR00723">
    <property type="entry name" value="SUBTILISIN"/>
</dbReference>
<gene>
    <name evidence="8" type="ORF">CGZ90_04380</name>
</gene>
<dbReference type="EMBL" id="NOII01000001">
    <property type="protein sequence ID" value="OYD59820.1"/>
    <property type="molecule type" value="Genomic_DNA"/>
</dbReference>
<feature type="active site" description="Charge relay system" evidence="5 6">
    <location>
        <position position="188"/>
    </location>
</feature>
<name>A0A235FEK4_9BACL</name>
<comment type="caution">
    <text evidence="8">The sequence shown here is derived from an EMBL/GenBank/DDBJ whole genome shotgun (WGS) entry which is preliminary data.</text>
</comment>
<feature type="domain" description="Peptidase S8/S53" evidence="7">
    <location>
        <begin position="129"/>
        <end position="439"/>
    </location>
</feature>
<evidence type="ECO:0000259" key="7">
    <source>
        <dbReference type="Pfam" id="PF00082"/>
    </source>
</evidence>
<dbReference type="InterPro" id="IPR023828">
    <property type="entry name" value="Peptidase_S8_Ser-AS"/>
</dbReference>
<dbReference type="GO" id="GO:0006508">
    <property type="term" value="P:proteolysis"/>
    <property type="evidence" value="ECO:0007669"/>
    <property type="project" value="UniProtKB-KW"/>
</dbReference>
<dbReference type="InterPro" id="IPR050131">
    <property type="entry name" value="Peptidase_S8_subtilisin-like"/>
</dbReference>
<dbReference type="InterPro" id="IPR036852">
    <property type="entry name" value="Peptidase_S8/S53_dom_sf"/>
</dbReference>
<keyword evidence="2 6" id="KW-0645">Protease</keyword>
<evidence type="ECO:0000256" key="2">
    <source>
        <dbReference type="ARBA" id="ARBA00022670"/>
    </source>
</evidence>
<evidence type="ECO:0000256" key="5">
    <source>
        <dbReference type="PIRSR" id="PIRSR615500-1"/>
    </source>
</evidence>
<protein>
    <submittedName>
        <fullName evidence="8">Peptidase S8</fullName>
    </submittedName>
</protein>